<dbReference type="InterPro" id="IPR050334">
    <property type="entry name" value="Molybdenum_import_ModC"/>
</dbReference>
<organism evidence="5 6">
    <name type="scientific">Gomphillus americanus</name>
    <dbReference type="NCBI Taxonomy" id="1940652"/>
    <lineage>
        <taxon>Eukaryota</taxon>
        <taxon>Fungi</taxon>
        <taxon>Dikarya</taxon>
        <taxon>Ascomycota</taxon>
        <taxon>Pezizomycotina</taxon>
        <taxon>Lecanoromycetes</taxon>
        <taxon>OSLEUM clade</taxon>
        <taxon>Ostropomycetidae</taxon>
        <taxon>Ostropales</taxon>
        <taxon>Graphidaceae</taxon>
        <taxon>Gomphilloideae</taxon>
        <taxon>Gomphillus</taxon>
    </lineage>
</organism>
<dbReference type="Gene3D" id="3.40.50.300">
    <property type="entry name" value="P-loop containing nucleotide triphosphate hydrolases"/>
    <property type="match status" value="2"/>
</dbReference>
<dbReference type="SUPFAM" id="SSF52540">
    <property type="entry name" value="P-loop containing nucleoside triphosphate hydrolases"/>
    <property type="match status" value="2"/>
</dbReference>
<accession>A0A8H3F022</accession>
<name>A0A8H3F022_9LECA</name>
<evidence type="ECO:0000259" key="4">
    <source>
        <dbReference type="PROSITE" id="PS50893"/>
    </source>
</evidence>
<keyword evidence="1" id="KW-0547">Nucleotide-binding</keyword>
<keyword evidence="2" id="KW-0067">ATP-binding</keyword>
<evidence type="ECO:0000256" key="1">
    <source>
        <dbReference type="ARBA" id="ARBA00022741"/>
    </source>
</evidence>
<dbReference type="Pfam" id="PF00005">
    <property type="entry name" value="ABC_tran"/>
    <property type="match status" value="2"/>
</dbReference>
<dbReference type="GO" id="GO:0005739">
    <property type="term" value="C:mitochondrion"/>
    <property type="evidence" value="ECO:0007669"/>
    <property type="project" value="TreeGrafter"/>
</dbReference>
<dbReference type="InterPro" id="IPR027417">
    <property type="entry name" value="P-loop_NTPase"/>
</dbReference>
<dbReference type="AlphaFoldDB" id="A0A8H3F022"/>
<feature type="domain" description="ABC transporter" evidence="4">
    <location>
        <begin position="406"/>
        <end position="689"/>
    </location>
</feature>
<dbReference type="PANTHER" id="PTHR43514">
    <property type="entry name" value="ABC TRANSPORTER I FAMILY MEMBER 10"/>
    <property type="match status" value="1"/>
</dbReference>
<evidence type="ECO:0000256" key="3">
    <source>
        <dbReference type="SAM" id="MobiDB-lite"/>
    </source>
</evidence>
<sequence>MGGKIVTSIQKPPIVRLSNATFFRKHIESGSSIGSNPPLFPGINLEIWPSHLGAEYWAIIGPAGSGKTTLLEILKGNYFCEPPLSRSYPYLPRVVARKTIDRRVLRNRDVHKAIRYAGFGGKGTNLAGVETRGSYMAARYESRHEAQDFSLKDYLLGNTGLNPADNQKGLLAERIDERRLAKISKSLQLDHLLDQPALVLSNGQTRRARIAKAYMEFPLLLLLDEPFLGIDPVHHRILAPALWALSRRSGPSIVITMNNEEVPPRWVTHLMCLENLQVRFSGPKDVVYKEALAAGYPLATTRLKRTLWRGSGELEEDEVDTTDDLEPDVSDANSDQPSIAADTDTTGFANRDQPEQQQTDIAAEEDKSNSLITRMPSFKNRWSAQDDVIASLEIGDPVIEMKGVQVNYGNLVALGDWHQPEQETTGLHWTIRRGERWGIFGPNGSGKTTVLSLVNSDHPKSYSQSILYFERSRLPEVGQPGIPIFDLQSRIMQASPEVHAFFPKNLSVRAVLENAWADTFLSKPRLTYEIDSKVEAVLRWFEKELNPHCTDEDPLAALSEWPYTARRKAQNRVSIFYERGLDWADTIHLSELSFGAQRVALFLRAIIKKPDLVILDEAFSGMDKNTRIKCMMFLAYGETKWLAPKRQSKSNDMSEVDLLAKFQTPLVETGAVKNHPFESRQALVVVAHEPDEVPPLVDRYMFLEEPGSKKPPRFGMIPPGKERDSTRRRHWWGKLWDPSIAATNKDTFNRSYGHKIGQQ</sequence>
<dbReference type="EMBL" id="CAJPDQ010000008">
    <property type="protein sequence ID" value="CAF9913442.1"/>
    <property type="molecule type" value="Genomic_DNA"/>
</dbReference>
<dbReference type="SMART" id="SM00382">
    <property type="entry name" value="AAA"/>
    <property type="match status" value="2"/>
</dbReference>
<dbReference type="PANTHER" id="PTHR43514:SF4">
    <property type="entry name" value="ABC TRANSPORTER I FAMILY MEMBER 10"/>
    <property type="match status" value="1"/>
</dbReference>
<feature type="region of interest" description="Disordered" evidence="3">
    <location>
        <begin position="313"/>
        <end position="370"/>
    </location>
</feature>
<dbReference type="GO" id="GO:0005524">
    <property type="term" value="F:ATP binding"/>
    <property type="evidence" value="ECO:0007669"/>
    <property type="project" value="UniProtKB-KW"/>
</dbReference>
<proteinExistence type="predicted"/>
<dbReference type="InterPro" id="IPR003593">
    <property type="entry name" value="AAA+_ATPase"/>
</dbReference>
<dbReference type="OrthoDB" id="10255969at2759"/>
<gene>
    <name evidence="5" type="ORF">GOMPHAMPRED_007916</name>
</gene>
<reference evidence="5" key="1">
    <citation type="submission" date="2021-03" db="EMBL/GenBank/DDBJ databases">
        <authorList>
            <person name="Tagirdzhanova G."/>
        </authorList>
    </citation>
    <scope>NUCLEOTIDE SEQUENCE</scope>
</reference>
<dbReference type="PROSITE" id="PS50893">
    <property type="entry name" value="ABC_TRANSPORTER_2"/>
    <property type="match status" value="2"/>
</dbReference>
<evidence type="ECO:0000313" key="6">
    <source>
        <dbReference type="Proteomes" id="UP000664169"/>
    </source>
</evidence>
<evidence type="ECO:0000313" key="5">
    <source>
        <dbReference type="EMBL" id="CAF9913442.1"/>
    </source>
</evidence>
<keyword evidence="6" id="KW-1185">Reference proteome</keyword>
<dbReference type="Proteomes" id="UP000664169">
    <property type="component" value="Unassembled WGS sequence"/>
</dbReference>
<evidence type="ECO:0000256" key="2">
    <source>
        <dbReference type="ARBA" id="ARBA00022840"/>
    </source>
</evidence>
<feature type="domain" description="ABC transporter" evidence="4">
    <location>
        <begin position="15"/>
        <end position="300"/>
    </location>
</feature>
<feature type="compositionally biased region" description="Polar residues" evidence="3">
    <location>
        <begin position="331"/>
        <end position="348"/>
    </location>
</feature>
<dbReference type="InterPro" id="IPR003439">
    <property type="entry name" value="ABC_transporter-like_ATP-bd"/>
</dbReference>
<comment type="caution">
    <text evidence="5">The sequence shown here is derived from an EMBL/GenBank/DDBJ whole genome shotgun (WGS) entry which is preliminary data.</text>
</comment>
<dbReference type="GO" id="GO:0016887">
    <property type="term" value="F:ATP hydrolysis activity"/>
    <property type="evidence" value="ECO:0007669"/>
    <property type="project" value="InterPro"/>
</dbReference>
<feature type="compositionally biased region" description="Acidic residues" evidence="3">
    <location>
        <begin position="313"/>
        <end position="329"/>
    </location>
</feature>
<protein>
    <recommendedName>
        <fullName evidence="4">ABC transporter domain-containing protein</fullName>
    </recommendedName>
</protein>